<dbReference type="HOGENOM" id="CLU_1503853_0_0_1"/>
<protein>
    <submittedName>
        <fullName evidence="3">Uncharacterized protein B8J24.035</fullName>
    </submittedName>
</protein>
<name>Q8WZU9_NEUCS</name>
<feature type="region of interest" description="Disordered" evidence="1">
    <location>
        <begin position="31"/>
        <end position="79"/>
    </location>
</feature>
<feature type="compositionally biased region" description="Low complexity" evidence="1">
    <location>
        <begin position="31"/>
        <end position="76"/>
    </location>
</feature>
<keyword evidence="2" id="KW-0732">Signal</keyword>
<reference evidence="3" key="2">
    <citation type="submission" date="2002-01" db="EMBL/GenBank/DDBJ databases">
        <authorList>
            <person name="German Neurospora genome project"/>
        </authorList>
    </citation>
    <scope>NUCLEOTIDE SEQUENCE</scope>
</reference>
<dbReference type="OMA" id="YSCCATI"/>
<evidence type="ECO:0000256" key="2">
    <source>
        <dbReference type="SAM" id="SignalP"/>
    </source>
</evidence>
<evidence type="ECO:0000256" key="1">
    <source>
        <dbReference type="SAM" id="MobiDB-lite"/>
    </source>
</evidence>
<dbReference type="VEuPathDB" id="FungiDB:NCU03456"/>
<feature type="chain" id="PRO_5004316647" evidence="2">
    <location>
        <begin position="25"/>
        <end position="166"/>
    </location>
</feature>
<gene>
    <name evidence="3" type="primary">B8J24.035</name>
</gene>
<dbReference type="AlphaFoldDB" id="Q8WZU9"/>
<evidence type="ECO:0000313" key="3">
    <source>
        <dbReference type="EMBL" id="CAD21106.1"/>
    </source>
</evidence>
<feature type="signal peptide" evidence="2">
    <location>
        <begin position="1"/>
        <end position="24"/>
    </location>
</feature>
<organism evidence="3">
    <name type="scientific">Neurospora crassa</name>
    <dbReference type="NCBI Taxonomy" id="5141"/>
    <lineage>
        <taxon>Eukaryota</taxon>
        <taxon>Fungi</taxon>
        <taxon>Dikarya</taxon>
        <taxon>Ascomycota</taxon>
        <taxon>Pezizomycotina</taxon>
        <taxon>Sordariomycetes</taxon>
        <taxon>Sordariomycetidae</taxon>
        <taxon>Sordariales</taxon>
        <taxon>Sordariaceae</taxon>
        <taxon>Neurospora</taxon>
    </lineage>
</organism>
<accession>Q8WZU9</accession>
<sequence>MHLSNLLTSLLVTLGLHLVTLTSAAALDTTTSTSTSDLSSTYSASPSASTSASPSASPSASTSKSTSTSPSNSTAPQTIKEYIKDKLSQNAGANDNSTTTSNITSIKRVQGHGMTIEVPTCCWNGCRTCSSKYYSCCATIIIWDIGRDAVLDAFTTAGETVEFRDD</sequence>
<reference evidence="3" key="1">
    <citation type="submission" date="2002-01" db="EMBL/GenBank/DDBJ databases">
        <authorList>
            <person name="Schulte U."/>
            <person name="Aign V."/>
            <person name="Hoheisel J."/>
            <person name="Brandt P."/>
            <person name="Fartmann B."/>
            <person name="Holland R."/>
            <person name="Nyakatura G."/>
            <person name="Mewes H.W."/>
            <person name="Mannhaupt G."/>
        </authorList>
    </citation>
    <scope>NUCLEOTIDE SEQUENCE</scope>
</reference>
<proteinExistence type="predicted"/>
<dbReference type="EMBL" id="AL669990">
    <property type="protein sequence ID" value="CAD21106.1"/>
    <property type="molecule type" value="Genomic_DNA"/>
</dbReference>